<proteinExistence type="predicted"/>
<dbReference type="KEGG" id="vg:20283081"/>
<evidence type="ECO:0000313" key="2">
    <source>
        <dbReference type="Proteomes" id="UP000028561"/>
    </source>
</evidence>
<dbReference type="GeneID" id="20283081"/>
<dbReference type="RefSeq" id="YP_009055859.1">
    <property type="nucleotide sequence ID" value="NC_024788.1"/>
</dbReference>
<accession>A0A075M0B4</accession>
<protein>
    <submittedName>
        <fullName evidence="1">Uncharacterized protein</fullName>
    </submittedName>
</protein>
<reference evidence="2" key="1">
    <citation type="submission" date="2014-09" db="EMBL/GenBank/DDBJ databases">
        <title>Genomic characterization and comparison of seven Myoviridae bacteriophage infecting Bacillus thuringiensis.</title>
        <authorList>
            <person name="Sauder A.B."/>
            <person name="McKenzie Q.R."/>
            <person name="Temple L.M."/>
            <person name="Alexis B.K."/>
            <person name="Al-Atrache Z."/>
            <person name="Lewis L.O."/>
            <person name="Loesser-Casey K.E."/>
            <person name="Mitchell K.J."/>
        </authorList>
    </citation>
    <scope>NUCLEOTIDE SEQUENCE [LARGE SCALE GENOMIC DNA]</scope>
</reference>
<dbReference type="EMBL" id="KJ489402">
    <property type="protein sequence ID" value="AIF71970.1"/>
    <property type="molecule type" value="Genomic_DNA"/>
</dbReference>
<keyword evidence="2" id="KW-1185">Reference proteome</keyword>
<organism evidence="1 2">
    <name type="scientific">Bacillus phage Riley</name>
    <dbReference type="NCBI Taxonomy" id="1486662"/>
    <lineage>
        <taxon>Viruses</taxon>
        <taxon>Duplodnaviria</taxon>
        <taxon>Heunggongvirae</taxon>
        <taxon>Uroviricota</taxon>
        <taxon>Caudoviricetes</taxon>
        <taxon>Herelleviridae</taxon>
        <taxon>Bastillevirinae</taxon>
        <taxon>Bequatrovirus</taxon>
        <taxon>Bequatrovirus riley</taxon>
    </lineage>
</organism>
<sequence length="60" mass="7040">MNTQQPQGKPINPNFIMKEQYQTIHVLTDEVIQLRAYVSQLEEENLQLRASVPEEVENKE</sequence>
<name>A0A075M0B4_9CAUD</name>
<evidence type="ECO:0000313" key="1">
    <source>
        <dbReference type="EMBL" id="AIF71970.1"/>
    </source>
</evidence>
<dbReference type="Proteomes" id="UP000028561">
    <property type="component" value="Segment"/>
</dbReference>
<reference evidence="1 2" key="2">
    <citation type="journal article" date="2016" name="Virology (Lond)">
        <title>Genomic characterization and comparison of seven Myoviridae bacteriophage infecting Bacillus thuringiensis.</title>
        <authorList>
            <person name="Sauder A.B."/>
            <person name="Quinn M.R."/>
            <person name="Brouillette A."/>
            <person name="Caruso S."/>
            <person name="Cresawn S."/>
            <person name="Erill I."/>
            <person name="Lewis L."/>
            <person name="Loesser-Casey K."/>
            <person name="Pate M."/>
            <person name="Scott C."/>
            <person name="Stockwell S."/>
            <person name="Temple L."/>
        </authorList>
    </citation>
    <scope>NUCLEOTIDE SEQUENCE [LARGE SCALE GENOMIC DNA]</scope>
</reference>